<organism evidence="2 3">
    <name type="scientific">Rhipicephalus microplus</name>
    <name type="common">Cattle tick</name>
    <name type="synonym">Boophilus microplus</name>
    <dbReference type="NCBI Taxonomy" id="6941"/>
    <lineage>
        <taxon>Eukaryota</taxon>
        <taxon>Metazoa</taxon>
        <taxon>Ecdysozoa</taxon>
        <taxon>Arthropoda</taxon>
        <taxon>Chelicerata</taxon>
        <taxon>Arachnida</taxon>
        <taxon>Acari</taxon>
        <taxon>Parasitiformes</taxon>
        <taxon>Ixodida</taxon>
        <taxon>Ixodoidea</taxon>
        <taxon>Ixodidae</taxon>
        <taxon>Rhipicephalinae</taxon>
        <taxon>Rhipicephalus</taxon>
        <taxon>Boophilus</taxon>
    </lineage>
</organism>
<keyword evidence="1" id="KW-0812">Transmembrane</keyword>
<keyword evidence="3" id="KW-1185">Reference proteome</keyword>
<name>A0A9J6DM33_RHIMP</name>
<keyword evidence="1" id="KW-1133">Transmembrane helix</keyword>
<proteinExistence type="predicted"/>
<evidence type="ECO:0000313" key="2">
    <source>
        <dbReference type="EMBL" id="KAH8023244.1"/>
    </source>
</evidence>
<keyword evidence="1" id="KW-0472">Membrane</keyword>
<accession>A0A9J6DM33</accession>
<sequence length="483" mass="52646">MHQYGRRMACATPPTNLGQTIVVGTCHEQNSATRRRGEEGMFTWMMAACTFCSGAVVALVPFQRLGLDEQWLVSPGNISVPQFRLRALRPVSADGRPLLFSCSAATAEPANISWGVSMDSSSVISVDSRWGRFGSVVVVDSLLSIQAPTSVRNVSVACRITRPDGRQEWVMTAQTSLEGTVDKLRQAAAFGEMGHECARRGRCKSRGATCRPSLLDRSLLCGCPTNKSAYDRFYDVCHKGQALHENCLFSEVCSSADPNSRCVNGTCQCSEGLQSVKPGPCRRWGSYGERCDGGVAGCDGLGVVCGRNSVCTCARDRVRLNDACVLCGSEPESDCVTLITPREVGGFKAKGLEASLDVTIDHRLPWRQHELSYSPELLPSSVPGAVIQVLSFAALLSVQRVALISSVLITLTGVALAVASLLGNLRQRCYEGTGAHEDATFKIPEWAEPDSYYMSTRFWVSEQPYFAMDHREARLPPKKYFSW</sequence>
<dbReference type="EMBL" id="JABSTU010000008">
    <property type="protein sequence ID" value="KAH8023244.1"/>
    <property type="molecule type" value="Genomic_DNA"/>
</dbReference>
<dbReference type="VEuPathDB" id="VectorBase:LOC119171358"/>
<feature type="transmembrane region" description="Helical" evidence="1">
    <location>
        <begin position="402"/>
        <end position="422"/>
    </location>
</feature>
<dbReference type="AlphaFoldDB" id="A0A9J6DM33"/>
<protein>
    <submittedName>
        <fullName evidence="2">Uncharacterized protein</fullName>
    </submittedName>
</protein>
<gene>
    <name evidence="2" type="ORF">HPB51_011687</name>
</gene>
<reference evidence="2" key="1">
    <citation type="journal article" date="2020" name="Cell">
        <title>Large-Scale Comparative Analyses of Tick Genomes Elucidate Their Genetic Diversity and Vector Capacities.</title>
        <authorList>
            <consortium name="Tick Genome and Microbiome Consortium (TIGMIC)"/>
            <person name="Jia N."/>
            <person name="Wang J."/>
            <person name="Shi W."/>
            <person name="Du L."/>
            <person name="Sun Y."/>
            <person name="Zhan W."/>
            <person name="Jiang J.F."/>
            <person name="Wang Q."/>
            <person name="Zhang B."/>
            <person name="Ji P."/>
            <person name="Bell-Sakyi L."/>
            <person name="Cui X.M."/>
            <person name="Yuan T.T."/>
            <person name="Jiang B.G."/>
            <person name="Yang W.F."/>
            <person name="Lam T.T."/>
            <person name="Chang Q.C."/>
            <person name="Ding S.J."/>
            <person name="Wang X.J."/>
            <person name="Zhu J.G."/>
            <person name="Ruan X.D."/>
            <person name="Zhao L."/>
            <person name="Wei J.T."/>
            <person name="Ye R.Z."/>
            <person name="Que T.C."/>
            <person name="Du C.H."/>
            <person name="Zhou Y.H."/>
            <person name="Cheng J.X."/>
            <person name="Dai P.F."/>
            <person name="Guo W.B."/>
            <person name="Han X.H."/>
            <person name="Huang E.J."/>
            <person name="Li L.F."/>
            <person name="Wei W."/>
            <person name="Gao Y.C."/>
            <person name="Liu J.Z."/>
            <person name="Shao H.Z."/>
            <person name="Wang X."/>
            <person name="Wang C.C."/>
            <person name="Yang T.C."/>
            <person name="Huo Q.B."/>
            <person name="Li W."/>
            <person name="Chen H.Y."/>
            <person name="Chen S.E."/>
            <person name="Zhou L.G."/>
            <person name="Ni X.B."/>
            <person name="Tian J.H."/>
            <person name="Sheng Y."/>
            <person name="Liu T."/>
            <person name="Pan Y.S."/>
            <person name="Xia L.Y."/>
            <person name="Li J."/>
            <person name="Zhao F."/>
            <person name="Cao W.C."/>
        </authorList>
    </citation>
    <scope>NUCLEOTIDE SEQUENCE</scope>
    <source>
        <strain evidence="2">Rmic-2018</strain>
    </source>
</reference>
<evidence type="ECO:0000256" key="1">
    <source>
        <dbReference type="SAM" id="Phobius"/>
    </source>
</evidence>
<evidence type="ECO:0000313" key="3">
    <source>
        <dbReference type="Proteomes" id="UP000821866"/>
    </source>
</evidence>
<reference evidence="2" key="2">
    <citation type="submission" date="2021-09" db="EMBL/GenBank/DDBJ databases">
        <authorList>
            <person name="Jia N."/>
            <person name="Wang J."/>
            <person name="Shi W."/>
            <person name="Du L."/>
            <person name="Sun Y."/>
            <person name="Zhan W."/>
            <person name="Jiang J."/>
            <person name="Wang Q."/>
            <person name="Zhang B."/>
            <person name="Ji P."/>
            <person name="Sakyi L.B."/>
            <person name="Cui X."/>
            <person name="Yuan T."/>
            <person name="Jiang B."/>
            <person name="Yang W."/>
            <person name="Lam T.T.-Y."/>
            <person name="Chang Q."/>
            <person name="Ding S."/>
            <person name="Wang X."/>
            <person name="Zhu J."/>
            <person name="Ruan X."/>
            <person name="Zhao L."/>
            <person name="Wei J."/>
            <person name="Que T."/>
            <person name="Du C."/>
            <person name="Cheng J."/>
            <person name="Dai P."/>
            <person name="Han X."/>
            <person name="Huang E."/>
            <person name="Gao Y."/>
            <person name="Liu J."/>
            <person name="Shao H."/>
            <person name="Ye R."/>
            <person name="Li L."/>
            <person name="Wei W."/>
            <person name="Wang X."/>
            <person name="Wang C."/>
            <person name="Huo Q."/>
            <person name="Li W."/>
            <person name="Guo W."/>
            <person name="Chen H."/>
            <person name="Chen S."/>
            <person name="Zhou L."/>
            <person name="Zhou L."/>
            <person name="Ni X."/>
            <person name="Tian J."/>
            <person name="Zhou Y."/>
            <person name="Sheng Y."/>
            <person name="Liu T."/>
            <person name="Pan Y."/>
            <person name="Xia L."/>
            <person name="Li J."/>
            <person name="Zhao F."/>
            <person name="Cao W."/>
        </authorList>
    </citation>
    <scope>NUCLEOTIDE SEQUENCE</scope>
    <source>
        <strain evidence="2">Rmic-2018</strain>
        <tissue evidence="2">Larvae</tissue>
    </source>
</reference>
<feature type="transmembrane region" description="Helical" evidence="1">
    <location>
        <begin position="41"/>
        <end position="62"/>
    </location>
</feature>
<comment type="caution">
    <text evidence="2">The sequence shown here is derived from an EMBL/GenBank/DDBJ whole genome shotgun (WGS) entry which is preliminary data.</text>
</comment>
<dbReference type="Proteomes" id="UP000821866">
    <property type="component" value="Chromosome 6"/>
</dbReference>